<dbReference type="Gene3D" id="3.30.420.40">
    <property type="match status" value="2"/>
</dbReference>
<dbReference type="GO" id="GO:0140662">
    <property type="term" value="F:ATP-dependent protein folding chaperone"/>
    <property type="evidence" value="ECO:0007669"/>
    <property type="project" value="InterPro"/>
</dbReference>
<dbReference type="PROSITE" id="PS01036">
    <property type="entry name" value="HSP70_3"/>
    <property type="match status" value="1"/>
</dbReference>
<evidence type="ECO:0000313" key="6">
    <source>
        <dbReference type="EMBL" id="QDV72995.1"/>
    </source>
</evidence>
<dbReference type="PRINTS" id="PR00301">
    <property type="entry name" value="HEATSHOCK70"/>
</dbReference>
<sequence>MSEPAPAMGIDLGTTTCAAARLTAVGELSCYLLEDNRYLLPSALHIGDAVVAGEAAFARALDDADGLVDAFKRDMGQPHFNRQVRGHWVPPEVLSALLLEAIRKTVQADWPTRRAVITVPAYFDERRRKATLEAGRLAGIDVIDIVNEPVAAALAELHHAGRLNESMIEATPSNVVVYDLGGGTFDVSVLRVEGPEITTLASDGDVRLGGRDFDQRIVDYIAERFRDRHGLDPRSDFTLVQRLWRLCERAKHELTAAETTSVNCSLAGKEMSIGLSRAGFVGLIAPLLERTLATSTDALEQAGLTWDRVDQILLVGGSSRIPAVAQMVEAETGIKPTRSHDPDLAVARGAALFAALDHAPSLSRLTVVNVNAHSLGVAGVDPRTGMGVNRIIIPRNSRLPAAKRQKFVTKKAGQKTIKINIVEGENENPDYCVPVGACVATLSPNLPAQTEVIVTCRLGTNGTLSVSCLVPATDEGAHVEIRRDGLLELESLDVWKNRLLGRNLNDQADEKSGSVAELPYAPPVDKDDEEAMVRRVDYLCQSAADLYSGESVSQRAGAARDQWFAAEQEHGALEQILSEVLRDRRRETDQSEQTRLQAAAAALRVQLREAENLLRYSKVAFGGLCLATEKTLPDAEEMADEFCDLRAALDE</sequence>
<evidence type="ECO:0000256" key="1">
    <source>
        <dbReference type="ARBA" id="ARBA00007381"/>
    </source>
</evidence>
<dbReference type="InterPro" id="IPR043129">
    <property type="entry name" value="ATPase_NBD"/>
</dbReference>
<reference evidence="6 7" key="1">
    <citation type="submission" date="2019-02" db="EMBL/GenBank/DDBJ databases">
        <title>Deep-cultivation of Planctomycetes and their phenomic and genomic characterization uncovers novel biology.</title>
        <authorList>
            <person name="Wiegand S."/>
            <person name="Jogler M."/>
            <person name="Boedeker C."/>
            <person name="Pinto D."/>
            <person name="Vollmers J."/>
            <person name="Rivas-Marin E."/>
            <person name="Kohn T."/>
            <person name="Peeters S.H."/>
            <person name="Heuer A."/>
            <person name="Rast P."/>
            <person name="Oberbeckmann S."/>
            <person name="Bunk B."/>
            <person name="Jeske O."/>
            <person name="Meyerdierks A."/>
            <person name="Storesund J.E."/>
            <person name="Kallscheuer N."/>
            <person name="Luecker S."/>
            <person name="Lage O.M."/>
            <person name="Pohl T."/>
            <person name="Merkel B.J."/>
            <person name="Hornburger P."/>
            <person name="Mueller R.-W."/>
            <person name="Bruemmer F."/>
            <person name="Labrenz M."/>
            <person name="Spormann A.M."/>
            <person name="Op den Camp H."/>
            <person name="Overmann J."/>
            <person name="Amann R."/>
            <person name="Jetten M.S.M."/>
            <person name="Mascher T."/>
            <person name="Medema M.H."/>
            <person name="Devos D.P."/>
            <person name="Kaster A.-K."/>
            <person name="Ovreas L."/>
            <person name="Rohde M."/>
            <person name="Galperin M.Y."/>
            <person name="Jogler C."/>
        </authorList>
    </citation>
    <scope>NUCLEOTIDE SEQUENCE [LARGE SCALE GENOMIC DNA]</scope>
    <source>
        <strain evidence="6 7">Spa11</strain>
    </source>
</reference>
<dbReference type="FunFam" id="3.90.640.10:FF:000003">
    <property type="entry name" value="Molecular chaperone DnaK"/>
    <property type="match status" value="1"/>
</dbReference>
<dbReference type="SUPFAM" id="SSF100920">
    <property type="entry name" value="Heat shock protein 70kD (HSP70), peptide-binding domain"/>
    <property type="match status" value="1"/>
</dbReference>
<dbReference type="PANTHER" id="PTHR19375">
    <property type="entry name" value="HEAT SHOCK PROTEIN 70KDA"/>
    <property type="match status" value="1"/>
</dbReference>
<dbReference type="EMBL" id="CP036349">
    <property type="protein sequence ID" value="QDV72995.1"/>
    <property type="molecule type" value="Genomic_DNA"/>
</dbReference>
<dbReference type="SUPFAM" id="SSF53067">
    <property type="entry name" value="Actin-like ATPase domain"/>
    <property type="match status" value="2"/>
</dbReference>
<evidence type="ECO:0000313" key="7">
    <source>
        <dbReference type="Proteomes" id="UP000316426"/>
    </source>
</evidence>
<keyword evidence="3 5" id="KW-0067">ATP-binding</keyword>
<dbReference type="RefSeq" id="WP_145109227.1">
    <property type="nucleotide sequence ID" value="NZ_CP036349.1"/>
</dbReference>
<dbReference type="FunFam" id="3.30.420.40:FF:000028">
    <property type="entry name" value="heat shock 70 kDa protein-like"/>
    <property type="match status" value="1"/>
</dbReference>
<keyword evidence="7" id="KW-1185">Reference proteome</keyword>
<evidence type="ECO:0000256" key="3">
    <source>
        <dbReference type="ARBA" id="ARBA00022840"/>
    </source>
</evidence>
<evidence type="ECO:0000256" key="2">
    <source>
        <dbReference type="ARBA" id="ARBA00022741"/>
    </source>
</evidence>
<name>A0A518K5E1_9BACT</name>
<protein>
    <submittedName>
        <fullName evidence="6">Chaperone protein DnaK</fullName>
    </submittedName>
</protein>
<dbReference type="PROSITE" id="PS00297">
    <property type="entry name" value="HSP70_1"/>
    <property type="match status" value="1"/>
</dbReference>
<dbReference type="AlphaFoldDB" id="A0A518K5E1"/>
<proteinExistence type="inferred from homology"/>
<keyword evidence="2 5" id="KW-0547">Nucleotide-binding</keyword>
<dbReference type="Gene3D" id="2.60.34.10">
    <property type="entry name" value="Substrate Binding Domain Of DNAk, Chain A, domain 1"/>
    <property type="match status" value="1"/>
</dbReference>
<dbReference type="PROSITE" id="PS00329">
    <property type="entry name" value="HSP70_2"/>
    <property type="match status" value="1"/>
</dbReference>
<dbReference type="InterPro" id="IPR018181">
    <property type="entry name" value="Heat_shock_70_CS"/>
</dbReference>
<evidence type="ECO:0000256" key="5">
    <source>
        <dbReference type="RuleBase" id="RU003322"/>
    </source>
</evidence>
<dbReference type="KEGG" id="bmei:Spa11_11820"/>
<accession>A0A518K5E1</accession>
<dbReference type="InterPro" id="IPR013126">
    <property type="entry name" value="Hsp_70_fam"/>
</dbReference>
<dbReference type="Gene3D" id="3.90.640.10">
    <property type="entry name" value="Actin, Chain A, domain 4"/>
    <property type="match status" value="1"/>
</dbReference>
<comment type="similarity">
    <text evidence="1 5">Belongs to the heat shock protein 70 family.</text>
</comment>
<gene>
    <name evidence="6" type="primary">dnaK_1</name>
    <name evidence="6" type="ORF">Spa11_11820</name>
</gene>
<organism evidence="6 7">
    <name type="scientific">Botrimarina mediterranea</name>
    <dbReference type="NCBI Taxonomy" id="2528022"/>
    <lineage>
        <taxon>Bacteria</taxon>
        <taxon>Pseudomonadati</taxon>
        <taxon>Planctomycetota</taxon>
        <taxon>Planctomycetia</taxon>
        <taxon>Pirellulales</taxon>
        <taxon>Lacipirellulaceae</taxon>
        <taxon>Botrimarina</taxon>
    </lineage>
</organism>
<dbReference type="Proteomes" id="UP000316426">
    <property type="component" value="Chromosome"/>
</dbReference>
<dbReference type="GO" id="GO:0005524">
    <property type="term" value="F:ATP binding"/>
    <property type="evidence" value="ECO:0007669"/>
    <property type="project" value="UniProtKB-KW"/>
</dbReference>
<keyword evidence="4" id="KW-0143">Chaperone</keyword>
<dbReference type="InterPro" id="IPR029047">
    <property type="entry name" value="HSP70_peptide-bd_sf"/>
</dbReference>
<evidence type="ECO:0000256" key="4">
    <source>
        <dbReference type="ARBA" id="ARBA00023186"/>
    </source>
</evidence>
<dbReference type="Pfam" id="PF00012">
    <property type="entry name" value="HSP70"/>
    <property type="match status" value="1"/>
</dbReference>